<reference evidence="1 2" key="1">
    <citation type="journal article" date="2014" name="PLoS Genet.">
        <title>Phylogenetically driven sequencing of extremely halophilic archaea reveals strategies for static and dynamic osmo-response.</title>
        <authorList>
            <person name="Becker E.A."/>
            <person name="Seitzer P.M."/>
            <person name="Tritt A."/>
            <person name="Larsen D."/>
            <person name="Krusor M."/>
            <person name="Yao A.I."/>
            <person name="Wu D."/>
            <person name="Madern D."/>
            <person name="Eisen J.A."/>
            <person name="Darling A.E."/>
            <person name="Facciotti M.T."/>
        </authorList>
    </citation>
    <scope>NUCLEOTIDE SEQUENCE [LARGE SCALE GENOMIC DNA]</scope>
    <source>
        <strain evidence="1 2">DSM 3751</strain>
    </source>
</reference>
<dbReference type="Proteomes" id="UP000011618">
    <property type="component" value="Unassembled WGS sequence"/>
</dbReference>
<gene>
    <name evidence="1" type="ORF">C487_17580</name>
</gene>
<comment type="caution">
    <text evidence="1">The sequence shown here is derived from an EMBL/GenBank/DDBJ whole genome shotgun (WGS) entry which is preliminary data.</text>
</comment>
<name>L9YHQ7_9EURY</name>
<proteinExistence type="predicted"/>
<dbReference type="PATRIC" id="fig|1227495.3.peg.3518"/>
<evidence type="ECO:0000313" key="2">
    <source>
        <dbReference type="Proteomes" id="UP000011618"/>
    </source>
</evidence>
<dbReference type="EMBL" id="AOII01000099">
    <property type="protein sequence ID" value="ELY73236.1"/>
    <property type="molecule type" value="Genomic_DNA"/>
</dbReference>
<sequence length="62" mass="7397">MPLFIGFLKPFPQFGKLALEAIYPFVVFFLHERFAERFIQFWPVLSEYPGVFPQPIFFRANP</sequence>
<evidence type="ECO:0000313" key="1">
    <source>
        <dbReference type="EMBL" id="ELY73236.1"/>
    </source>
</evidence>
<accession>L9YHQ7</accession>
<organism evidence="1 2">
    <name type="scientific">Natrinema pallidum DSM 3751</name>
    <dbReference type="NCBI Taxonomy" id="1227495"/>
    <lineage>
        <taxon>Archaea</taxon>
        <taxon>Methanobacteriati</taxon>
        <taxon>Methanobacteriota</taxon>
        <taxon>Stenosarchaea group</taxon>
        <taxon>Halobacteria</taxon>
        <taxon>Halobacteriales</taxon>
        <taxon>Natrialbaceae</taxon>
        <taxon>Natrinema</taxon>
    </lineage>
</organism>
<dbReference type="AlphaFoldDB" id="L9YHQ7"/>
<protein>
    <submittedName>
        <fullName evidence="1">Uncharacterized protein</fullName>
    </submittedName>
</protein>